<dbReference type="AlphaFoldDB" id="A0A9P8SK49"/>
<evidence type="ECO:0000256" key="1">
    <source>
        <dbReference type="SAM" id="MobiDB-lite"/>
    </source>
</evidence>
<evidence type="ECO:0000259" key="3">
    <source>
        <dbReference type="Pfam" id="PF12660"/>
    </source>
</evidence>
<evidence type="ECO:0000313" key="4">
    <source>
        <dbReference type="EMBL" id="KAH0965566.1"/>
    </source>
</evidence>
<organism evidence="4 5">
    <name type="scientific">Hirsutella rhossiliensis</name>
    <dbReference type="NCBI Taxonomy" id="111463"/>
    <lineage>
        <taxon>Eukaryota</taxon>
        <taxon>Fungi</taxon>
        <taxon>Dikarya</taxon>
        <taxon>Ascomycota</taxon>
        <taxon>Pezizomycotina</taxon>
        <taxon>Sordariomycetes</taxon>
        <taxon>Hypocreomycetidae</taxon>
        <taxon>Hypocreales</taxon>
        <taxon>Ophiocordycipitaceae</taxon>
        <taxon>Hirsutella</taxon>
    </lineage>
</organism>
<evidence type="ECO:0000259" key="2">
    <source>
        <dbReference type="Pfam" id="PF12657"/>
    </source>
</evidence>
<reference evidence="4" key="1">
    <citation type="submission" date="2021-09" db="EMBL/GenBank/DDBJ databases">
        <title>A high-quality genome of the endoparasitic fungus Hirsutella rhossiliensis with a comparison of Hirsutella genomes reveals transposable elements contributing to genome size variation.</title>
        <authorList>
            <person name="Lin R."/>
            <person name="Jiao Y."/>
            <person name="Sun X."/>
            <person name="Ling J."/>
            <person name="Xie B."/>
            <person name="Cheng X."/>
        </authorList>
    </citation>
    <scope>NUCLEOTIDE SEQUENCE</scope>
    <source>
        <strain evidence="4">HR02</strain>
    </source>
</reference>
<dbReference type="OrthoDB" id="192611at2759"/>
<gene>
    <name evidence="4" type="ORF">HRG_03582</name>
</gene>
<dbReference type="RefSeq" id="XP_044723079.1">
    <property type="nucleotide sequence ID" value="XM_044862053.1"/>
</dbReference>
<name>A0A9P8SK49_9HYPO</name>
<sequence>MMDPSKARPLEALDFRFRPLAPLALAWSCDAELAVALDDAIHVLIPEYPKEKSGGGDNDAGFDEALLQPQFSLSLQVSGIFRPEPSINAKLCAAAGVVLPARGAGDEFRFRGVGHGLLSRSGAALGQTVRVEWSPSGLGQNLRPVLAALTTNGGVVTLGEHIDPASTVASGATARSFKNWRVLWGLGALLPVPDGTRKEGFREMEDKIVAFSWAREVLPGRALLAYANDAGRIAIMGVQHFPGRREEEASQGHESVWQLRELARFDGRGPHKVLDPHDPDFVPFGSAFSLKWSPWHVSPDSRTATLAYIAHNYVGFRRITITGAWERARNPALRVEQTDTTAFCMNLGPDAFVEWEDAVWPDGSHGQTARGIIATPFVPKPFQVDLCAGPSKPMAPHATSQCATVYPADEDASTNPITGLVVHRPDPHDKPAAPRYTMVRLSATAATRDWYRTNVPEDAAAAGSPRLPQWAEYVRAQTARVVPRLAAMQGVDSDSESEDMEDEYLLGDGRRPMSRVHPHRFRLWGLAASPGDACSAVLVTKHSTHHPHRRALSKLLFAWPERGDPPPPPPPTAAASRPRLTTEGRLWEAVYGCQGSVADIVPTAGAAAAPALPSPLRDLFRDVVSLQRCVFCVAPLRISFDESACENGHLFATCAASGLAIMAPGVSRLCAVCGLRCLKVGELAALARRLVGPDAVVDSTGDVCGGCGGKFVA</sequence>
<dbReference type="GeneID" id="68352711"/>
<proteinExistence type="predicted"/>
<protein>
    <submittedName>
        <fullName evidence="4">Transcription factor IIIC subunit delta n-term domain-containing protein</fullName>
    </submittedName>
</protein>
<dbReference type="Pfam" id="PF12660">
    <property type="entry name" value="zf-TFIIIC"/>
    <property type="match status" value="1"/>
</dbReference>
<dbReference type="InterPro" id="IPR024761">
    <property type="entry name" value="TFIIIC_delta_N"/>
</dbReference>
<feature type="domain" description="Transcription factor IIIC 90kDa subunit N-terminal" evidence="2">
    <location>
        <begin position="27"/>
        <end position="544"/>
    </location>
</feature>
<evidence type="ECO:0000313" key="5">
    <source>
        <dbReference type="Proteomes" id="UP000824596"/>
    </source>
</evidence>
<dbReference type="Proteomes" id="UP000824596">
    <property type="component" value="Unassembled WGS sequence"/>
</dbReference>
<dbReference type="EMBL" id="JAIZPD010000003">
    <property type="protein sequence ID" value="KAH0965566.1"/>
    <property type="molecule type" value="Genomic_DNA"/>
</dbReference>
<keyword evidence="5" id="KW-1185">Reference proteome</keyword>
<dbReference type="Pfam" id="PF12657">
    <property type="entry name" value="TFIIIC_delta"/>
    <property type="match status" value="1"/>
</dbReference>
<dbReference type="InterPro" id="IPR024764">
    <property type="entry name" value="TFIIIC_Znf"/>
</dbReference>
<accession>A0A9P8SK49</accession>
<feature type="region of interest" description="Disordered" evidence="1">
    <location>
        <begin position="559"/>
        <end position="579"/>
    </location>
</feature>
<feature type="domain" description="Transcription factor IIIC putative zinc-finger" evidence="3">
    <location>
        <begin position="628"/>
        <end position="711"/>
    </location>
</feature>
<comment type="caution">
    <text evidence="4">The sequence shown here is derived from an EMBL/GenBank/DDBJ whole genome shotgun (WGS) entry which is preliminary data.</text>
</comment>